<organism evidence="1">
    <name type="scientific">marine sediment metagenome</name>
    <dbReference type="NCBI Taxonomy" id="412755"/>
    <lineage>
        <taxon>unclassified sequences</taxon>
        <taxon>metagenomes</taxon>
        <taxon>ecological metagenomes</taxon>
    </lineage>
</organism>
<comment type="caution">
    <text evidence="1">The sequence shown here is derived from an EMBL/GenBank/DDBJ whole genome shotgun (WGS) entry which is preliminary data.</text>
</comment>
<protein>
    <submittedName>
        <fullName evidence="1">Uncharacterized protein</fullName>
    </submittedName>
</protein>
<reference evidence="1" key="1">
    <citation type="journal article" date="2014" name="Front. Microbiol.">
        <title>High frequency of phylogenetically diverse reductive dehalogenase-homologous genes in deep subseafloor sedimentary metagenomes.</title>
        <authorList>
            <person name="Kawai M."/>
            <person name="Futagami T."/>
            <person name="Toyoda A."/>
            <person name="Takaki Y."/>
            <person name="Nishi S."/>
            <person name="Hori S."/>
            <person name="Arai W."/>
            <person name="Tsubouchi T."/>
            <person name="Morono Y."/>
            <person name="Uchiyama I."/>
            <person name="Ito T."/>
            <person name="Fujiyama A."/>
            <person name="Inagaki F."/>
            <person name="Takami H."/>
        </authorList>
    </citation>
    <scope>NUCLEOTIDE SEQUENCE</scope>
    <source>
        <strain evidence="1">Expedition CK06-06</strain>
    </source>
</reference>
<name>X1UIZ0_9ZZZZ</name>
<dbReference type="AlphaFoldDB" id="X1UIZ0"/>
<dbReference type="EMBL" id="BARW01016547">
    <property type="protein sequence ID" value="GAI92344.1"/>
    <property type="molecule type" value="Genomic_DNA"/>
</dbReference>
<gene>
    <name evidence="1" type="ORF">S12H4_28795</name>
</gene>
<proteinExistence type="predicted"/>
<sequence>MSTVYILGAGASAAAAMDNQQVMGDDFLQRAFQRGKGIRRLESVEKFVKKFFRYQDSDQSVLPALEEVLSVVDIALERGEALSSEYTVDTIQELRRNLVYLIYEYPINTTLEALRNARSACCQIMLNWGLEYDLRFVGVMSKASSGACSGSIHRASKSNVKPAIFPNAGSAM</sequence>
<evidence type="ECO:0000313" key="1">
    <source>
        <dbReference type="EMBL" id="GAI92344.1"/>
    </source>
</evidence>
<accession>X1UIZ0</accession>